<sequence>MTPPGTIPPTYCPNAVMFATIFAILILVLAGWAIAKNYDAKVVLFAAGFLLMYAALIMGSDVLTGKDASGLAWADPFKAVKDLFIKQYANAGLIILTLFGFAAYMSKIGANDKVIELLSRPLAAVKSPYILVPLVFWLGTLLSIIIPSAASLAVILMATLYPVLKAAKMTPLTAAGVIATTATIVPTPLGGDNVVAARVLGFDHVVDYVFYHHAVISIPVIIVMGIVHYFWQKHLDRTEGAIKAAVDESELRQVNADAPAWYAVFPVLPLGLTIFFWAFFKHAKVGLVEITLFSFALAFIAETIRRRDVKAAMKDVSTFFNGMGDGFSKVVVLIVAASTMVAGLKAMGLIDAISGLVTGVENAGAGLMLVFSGITALITFVSGSGNAVFYSFIELIPQIADKAGIDPIMVALPMQLTSNVIRAASPVAAVVIIVAAVVKVNPLMVVKRTCVPLLSGFAAVLLLSLIRYA</sequence>
<dbReference type="NCBIfam" id="NF037994">
    <property type="entry name" value="DcuC_1"/>
    <property type="match status" value="1"/>
</dbReference>
<evidence type="ECO:0000256" key="2">
    <source>
        <dbReference type="ARBA" id="ARBA00005275"/>
    </source>
</evidence>
<dbReference type="GO" id="GO:0015556">
    <property type="term" value="F:C4-dicarboxylate transmembrane transporter activity"/>
    <property type="evidence" value="ECO:0007669"/>
    <property type="project" value="InterPro"/>
</dbReference>
<dbReference type="InterPro" id="IPR018385">
    <property type="entry name" value="C4_dicarb_anaerob_car-like"/>
</dbReference>
<dbReference type="InterPro" id="IPR004669">
    <property type="entry name" value="C4_dicarb_anaerob_car"/>
</dbReference>
<dbReference type="PATRIC" id="fig|1203554.3.peg.1122"/>
<feature type="transmembrane region" description="Helical" evidence="8">
    <location>
        <begin position="330"/>
        <end position="350"/>
    </location>
</feature>
<gene>
    <name evidence="9" type="ORF">HMPREF1476_01095</name>
</gene>
<dbReference type="Pfam" id="PF03606">
    <property type="entry name" value="DcuC"/>
    <property type="match status" value="1"/>
</dbReference>
<comment type="caution">
    <text evidence="9">The sequence shown here is derived from an EMBL/GenBank/DDBJ whole genome shotgun (WGS) entry which is preliminary data.</text>
</comment>
<evidence type="ECO:0000313" key="9">
    <source>
        <dbReference type="EMBL" id="EPD99416.1"/>
    </source>
</evidence>
<proteinExistence type="inferred from homology"/>
<dbReference type="AlphaFoldDB" id="S3BG27"/>
<accession>S3BG27</accession>
<feature type="transmembrane region" description="Helical" evidence="8">
    <location>
        <begin position="42"/>
        <end position="63"/>
    </location>
</feature>
<evidence type="ECO:0000256" key="4">
    <source>
        <dbReference type="ARBA" id="ARBA00022475"/>
    </source>
</evidence>
<dbReference type="eggNOG" id="COG3069">
    <property type="taxonomic scope" value="Bacteria"/>
</dbReference>
<feature type="transmembrane region" description="Helical" evidence="8">
    <location>
        <begin position="260"/>
        <end position="280"/>
    </location>
</feature>
<dbReference type="STRING" id="1203554.HMPREF1476_01095"/>
<feature type="transmembrane region" description="Helical" evidence="8">
    <location>
        <begin position="444"/>
        <end position="466"/>
    </location>
</feature>
<reference evidence="9 10" key="1">
    <citation type="submission" date="2013-04" db="EMBL/GenBank/DDBJ databases">
        <title>The Genome Sequence of Sutterella wadsworthensis HGA0223.</title>
        <authorList>
            <consortium name="The Broad Institute Genomics Platform"/>
            <person name="Earl A."/>
            <person name="Ward D."/>
            <person name="Feldgarden M."/>
            <person name="Gevers D."/>
            <person name="Schmidt T.M."/>
            <person name="Dover J."/>
            <person name="Dai D."/>
            <person name="Walker B."/>
            <person name="Young S."/>
            <person name="Zeng Q."/>
            <person name="Gargeya S."/>
            <person name="Fitzgerald M."/>
            <person name="Haas B."/>
            <person name="Abouelleil A."/>
            <person name="Allen A.W."/>
            <person name="Alvarado L."/>
            <person name="Arachchi H.M."/>
            <person name="Berlin A.M."/>
            <person name="Chapman S.B."/>
            <person name="Gainer-Dewar J."/>
            <person name="Goldberg J."/>
            <person name="Griggs A."/>
            <person name="Gujja S."/>
            <person name="Hansen M."/>
            <person name="Howarth C."/>
            <person name="Imamovic A."/>
            <person name="Ireland A."/>
            <person name="Larimer J."/>
            <person name="McCowan C."/>
            <person name="Murphy C."/>
            <person name="Pearson M."/>
            <person name="Poon T.W."/>
            <person name="Priest M."/>
            <person name="Roberts A."/>
            <person name="Saif S."/>
            <person name="Shea T."/>
            <person name="Sisk P."/>
            <person name="Sykes S."/>
            <person name="Wortman J."/>
            <person name="Nusbaum C."/>
            <person name="Birren B."/>
        </authorList>
    </citation>
    <scope>NUCLEOTIDE SEQUENCE [LARGE SCALE GENOMIC DNA]</scope>
    <source>
        <strain evidence="9 10">HGA0223</strain>
    </source>
</reference>
<keyword evidence="3" id="KW-0813">Transport</keyword>
<feature type="transmembrane region" description="Helical" evidence="8">
    <location>
        <begin position="83"/>
        <end position="105"/>
    </location>
</feature>
<organism evidence="9 10">
    <name type="scientific">Sutterella wadsworthensis HGA0223</name>
    <dbReference type="NCBI Taxonomy" id="1203554"/>
    <lineage>
        <taxon>Bacteria</taxon>
        <taxon>Pseudomonadati</taxon>
        <taxon>Pseudomonadota</taxon>
        <taxon>Betaproteobacteria</taxon>
        <taxon>Burkholderiales</taxon>
        <taxon>Sutterellaceae</taxon>
        <taxon>Sutterella</taxon>
    </lineage>
</organism>
<feature type="transmembrane region" description="Helical" evidence="8">
    <location>
        <begin position="286"/>
        <end position="304"/>
    </location>
</feature>
<keyword evidence="6 8" id="KW-1133">Transmembrane helix</keyword>
<evidence type="ECO:0000256" key="5">
    <source>
        <dbReference type="ARBA" id="ARBA00022692"/>
    </source>
</evidence>
<feature type="transmembrane region" description="Helical" evidence="8">
    <location>
        <begin position="15"/>
        <end position="35"/>
    </location>
</feature>
<dbReference type="HOGENOM" id="CLU_030262_3_2_4"/>
<dbReference type="GO" id="GO:0005886">
    <property type="term" value="C:plasma membrane"/>
    <property type="evidence" value="ECO:0007669"/>
    <property type="project" value="UniProtKB-SubCell"/>
</dbReference>
<comment type="similarity">
    <text evidence="2">Belongs to the DcuC/DcuD transporter (TC 2.A.61) family.</text>
</comment>
<keyword evidence="4" id="KW-1003">Cell membrane</keyword>
<keyword evidence="5 8" id="KW-0812">Transmembrane</keyword>
<keyword evidence="10" id="KW-1185">Reference proteome</keyword>
<evidence type="ECO:0000256" key="8">
    <source>
        <dbReference type="SAM" id="Phobius"/>
    </source>
</evidence>
<feature type="transmembrane region" description="Helical" evidence="8">
    <location>
        <begin position="370"/>
        <end position="393"/>
    </location>
</feature>
<dbReference type="Proteomes" id="UP000014400">
    <property type="component" value="Unassembled WGS sequence"/>
</dbReference>
<protein>
    <submittedName>
        <fullName evidence="9">Anaerobic C4-dicarboxylate uptake C (DcuC) family transporter</fullName>
    </submittedName>
</protein>
<evidence type="ECO:0000256" key="6">
    <source>
        <dbReference type="ARBA" id="ARBA00022989"/>
    </source>
</evidence>
<evidence type="ECO:0000313" key="10">
    <source>
        <dbReference type="Proteomes" id="UP000014400"/>
    </source>
</evidence>
<feature type="transmembrane region" description="Helical" evidence="8">
    <location>
        <begin position="209"/>
        <end position="231"/>
    </location>
</feature>
<dbReference type="EMBL" id="ATCF01000016">
    <property type="protein sequence ID" value="EPD99416.1"/>
    <property type="molecule type" value="Genomic_DNA"/>
</dbReference>
<dbReference type="PANTHER" id="PTHR42002:SF2">
    <property type="entry name" value="ANAEROBIC C4-DICARBOXYLATE TRANSPORTER DCUC-RELATED"/>
    <property type="match status" value="1"/>
</dbReference>
<comment type="subcellular location">
    <subcellularLocation>
        <location evidence="1">Cell membrane</location>
        <topology evidence="1">Multi-pass membrane protein</topology>
    </subcellularLocation>
</comment>
<name>S3BG27_9BURK</name>
<dbReference type="NCBIfam" id="TIGR00771">
    <property type="entry name" value="DcuC"/>
    <property type="match status" value="1"/>
</dbReference>
<keyword evidence="7 8" id="KW-0472">Membrane</keyword>
<evidence type="ECO:0000256" key="7">
    <source>
        <dbReference type="ARBA" id="ARBA00023136"/>
    </source>
</evidence>
<evidence type="ECO:0000256" key="3">
    <source>
        <dbReference type="ARBA" id="ARBA00022448"/>
    </source>
</evidence>
<evidence type="ECO:0000256" key="1">
    <source>
        <dbReference type="ARBA" id="ARBA00004651"/>
    </source>
</evidence>
<dbReference type="PANTHER" id="PTHR42002">
    <property type="entry name" value="ANAEROBIC C4-DICARBOXYLATE TRANSPORTER DCUC-RELATED"/>
    <property type="match status" value="1"/>
</dbReference>
<dbReference type="RefSeq" id="WP_016474387.1">
    <property type="nucleotide sequence ID" value="NZ_KE150480.1"/>
</dbReference>
<feature type="transmembrane region" description="Helical" evidence="8">
    <location>
        <begin position="419"/>
        <end position="438"/>
    </location>
</feature>
<feature type="transmembrane region" description="Helical" evidence="8">
    <location>
        <begin position="144"/>
        <end position="164"/>
    </location>
</feature>